<evidence type="ECO:0000313" key="1">
    <source>
        <dbReference type="EMBL" id="EGQ75439.1"/>
    </source>
</evidence>
<reference evidence="1 2" key="1">
    <citation type="submission" date="2011-05" db="EMBL/GenBank/DDBJ databases">
        <authorList>
            <person name="Muzny D."/>
            <person name="Qin X."/>
            <person name="Deng J."/>
            <person name="Jiang H."/>
            <person name="Liu Y."/>
            <person name="Qu J."/>
            <person name="Song X.-Z."/>
            <person name="Zhang L."/>
            <person name="Thornton R."/>
            <person name="Coyle M."/>
            <person name="Francisco L."/>
            <person name="Jackson L."/>
            <person name="Javaid M."/>
            <person name="Korchina V."/>
            <person name="Kovar C."/>
            <person name="Mata R."/>
            <person name="Mathew T."/>
            <person name="Ngo R."/>
            <person name="Nguyen L."/>
            <person name="Nguyen N."/>
            <person name="Okwuonu G."/>
            <person name="Ongeri F."/>
            <person name="Pham C."/>
            <person name="Simmons D."/>
            <person name="Wilczek-Boney K."/>
            <person name="Hale W."/>
            <person name="Jakkamsetti A."/>
            <person name="Pham P."/>
            <person name="Ruth R."/>
            <person name="San Lucas F."/>
            <person name="Warren J."/>
            <person name="Zhang J."/>
            <person name="Zhao Z."/>
            <person name="Zhou C."/>
            <person name="Zhu D."/>
            <person name="Lee S."/>
            <person name="Bess C."/>
            <person name="Blankenburg K."/>
            <person name="Forbes L."/>
            <person name="Fu Q."/>
            <person name="Gubbala S."/>
            <person name="Hirani K."/>
            <person name="Jayaseelan J.C."/>
            <person name="Lara F."/>
            <person name="Munidasa M."/>
            <person name="Palculict T."/>
            <person name="Patil S."/>
            <person name="Pu L.-L."/>
            <person name="Saada N."/>
            <person name="Tang L."/>
            <person name="Weissenberger G."/>
            <person name="Zhu Y."/>
            <person name="Hemphill L."/>
            <person name="Shang Y."/>
            <person name="Youmans B."/>
            <person name="Ayvaz T."/>
            <person name="Ross M."/>
            <person name="Santibanez J."/>
            <person name="Aqrawi P."/>
            <person name="Gross S."/>
            <person name="Joshi V."/>
            <person name="Fowler G."/>
            <person name="Nazareth L."/>
            <person name="Reid J."/>
            <person name="Worley K."/>
            <person name="Petrosino J."/>
            <person name="Highlander S."/>
            <person name="Gibbs R."/>
        </authorList>
    </citation>
    <scope>NUCLEOTIDE SEQUENCE [LARGE SCALE GENOMIC DNA]</scope>
    <source>
        <strain evidence="1 2">ATCC 33926</strain>
    </source>
</reference>
<comment type="caution">
    <text evidence="1">The sequence shown here is derived from an EMBL/GenBank/DDBJ whole genome shotgun (WGS) entry which is preliminary data.</text>
</comment>
<dbReference type="Proteomes" id="UP000004982">
    <property type="component" value="Unassembled WGS sequence"/>
</dbReference>
<evidence type="ECO:0000313" key="2">
    <source>
        <dbReference type="Proteomes" id="UP000004982"/>
    </source>
</evidence>
<dbReference type="Gene3D" id="1.25.40.10">
    <property type="entry name" value="Tetratricopeptide repeat domain"/>
    <property type="match status" value="1"/>
</dbReference>
<accession>A0AA36XJD8</accession>
<protein>
    <submittedName>
        <fullName evidence="1">Uncharacterized protein</fullName>
    </submittedName>
</protein>
<dbReference type="AlphaFoldDB" id="A0AA36XJD8"/>
<dbReference type="InterPro" id="IPR011990">
    <property type="entry name" value="TPR-like_helical_dom_sf"/>
</dbReference>
<dbReference type="EMBL" id="AFQE01000118">
    <property type="protein sequence ID" value="EGQ75439.1"/>
    <property type="molecule type" value="Genomic_DNA"/>
</dbReference>
<name>A0AA36XJD8_9NEIS</name>
<sequence>MNTKPQTIFSDLIGQIRDMRRKTCIRPFDLTRAKRDAEKLLKTHAPHQGYLCLAELAVFEDAPLQTRLKSVEEYLNKASRLPHDTRNYYITYCNCLVRLGERKSAYSVLDKYVDILEDDIEALRGCFEYTRFTGQISLSEKVINKLNKLGKDMTKEAEEIKRIKTVINESYLKELLVYAGEVLRSYSLINDGLNLDCSYAEDEIFYELTVLADSDEDKVASCDIELSRLKIKFAREKGINLSRFVLGCAVRDIN</sequence>
<gene>
    <name evidence="1" type="ORF">HMPREF9418_2417</name>
</gene>
<dbReference type="SUPFAM" id="SSF48452">
    <property type="entry name" value="TPR-like"/>
    <property type="match status" value="1"/>
</dbReference>
<proteinExistence type="predicted"/>
<dbReference type="RefSeq" id="WP_003779691.1">
    <property type="nucleotide sequence ID" value="NZ_GL985623.1"/>
</dbReference>
<organism evidence="1 2">
    <name type="scientific">Neisseria macacae ATCC 33926</name>
    <dbReference type="NCBI Taxonomy" id="997348"/>
    <lineage>
        <taxon>Bacteria</taxon>
        <taxon>Pseudomonadati</taxon>
        <taxon>Pseudomonadota</taxon>
        <taxon>Betaproteobacteria</taxon>
        <taxon>Neisseriales</taxon>
        <taxon>Neisseriaceae</taxon>
        <taxon>Neisseria</taxon>
    </lineage>
</organism>